<dbReference type="Proteomes" id="UP001164250">
    <property type="component" value="Chromosome 7"/>
</dbReference>
<proteinExistence type="predicted"/>
<organism evidence="1 2">
    <name type="scientific">Pistacia atlantica</name>
    <dbReference type="NCBI Taxonomy" id="434234"/>
    <lineage>
        <taxon>Eukaryota</taxon>
        <taxon>Viridiplantae</taxon>
        <taxon>Streptophyta</taxon>
        <taxon>Embryophyta</taxon>
        <taxon>Tracheophyta</taxon>
        <taxon>Spermatophyta</taxon>
        <taxon>Magnoliopsida</taxon>
        <taxon>eudicotyledons</taxon>
        <taxon>Gunneridae</taxon>
        <taxon>Pentapetalae</taxon>
        <taxon>rosids</taxon>
        <taxon>malvids</taxon>
        <taxon>Sapindales</taxon>
        <taxon>Anacardiaceae</taxon>
        <taxon>Pistacia</taxon>
    </lineage>
</organism>
<gene>
    <name evidence="1" type="ORF">Patl1_27128</name>
</gene>
<protein>
    <submittedName>
        <fullName evidence="1">Uncharacterized protein</fullName>
    </submittedName>
</protein>
<sequence>MSAPKSSSSGSLSGEDGDCGIVIAAASCEEASEFVIHQEVHEWDFLKSIVYGGLVESITKFRGSVFCSRCRSHHIEHFGFETGKFDRWTFNLLSQCE</sequence>
<comment type="caution">
    <text evidence="1">The sequence shown here is derived from an EMBL/GenBank/DDBJ whole genome shotgun (WGS) entry which is preliminary data.</text>
</comment>
<accession>A0ACC1B0M9</accession>
<evidence type="ECO:0000313" key="1">
    <source>
        <dbReference type="EMBL" id="KAJ0092459.1"/>
    </source>
</evidence>
<name>A0ACC1B0M9_9ROSI</name>
<dbReference type="EMBL" id="CM047903">
    <property type="protein sequence ID" value="KAJ0092459.1"/>
    <property type="molecule type" value="Genomic_DNA"/>
</dbReference>
<evidence type="ECO:0000313" key="2">
    <source>
        <dbReference type="Proteomes" id="UP001164250"/>
    </source>
</evidence>
<reference evidence="2" key="1">
    <citation type="journal article" date="2023" name="G3 (Bethesda)">
        <title>Genome assembly and association tests identify interacting loci associated with vigor, precocity, and sex in interspecific pistachio rootstocks.</title>
        <authorList>
            <person name="Palmer W."/>
            <person name="Jacygrad E."/>
            <person name="Sagayaradj S."/>
            <person name="Cavanaugh K."/>
            <person name="Han R."/>
            <person name="Bertier L."/>
            <person name="Beede B."/>
            <person name="Kafkas S."/>
            <person name="Golino D."/>
            <person name="Preece J."/>
            <person name="Michelmore R."/>
        </authorList>
    </citation>
    <scope>NUCLEOTIDE SEQUENCE [LARGE SCALE GENOMIC DNA]</scope>
</reference>
<keyword evidence="2" id="KW-1185">Reference proteome</keyword>